<dbReference type="EMBL" id="BANX01000023">
    <property type="protein sequence ID" value="GAC69212.1"/>
    <property type="molecule type" value="Genomic_DNA"/>
</dbReference>
<dbReference type="Gene3D" id="1.20.144.10">
    <property type="entry name" value="Phosphatidic acid phosphatase type 2/haloperoxidase"/>
    <property type="match status" value="1"/>
</dbReference>
<evidence type="ECO:0000313" key="3">
    <source>
        <dbReference type="EMBL" id="GAC69212.1"/>
    </source>
</evidence>
<dbReference type="Proteomes" id="UP000011666">
    <property type="component" value="Unassembled WGS sequence"/>
</dbReference>
<feature type="transmembrane region" description="Helical" evidence="1">
    <location>
        <begin position="206"/>
        <end position="228"/>
    </location>
</feature>
<dbReference type="InterPro" id="IPR000326">
    <property type="entry name" value="PAP2/HPO"/>
</dbReference>
<feature type="domain" description="Phosphatidic acid phosphatase type 2/haloperoxidase" evidence="2">
    <location>
        <begin position="123"/>
        <end position="198"/>
    </location>
</feature>
<evidence type="ECO:0000313" key="4">
    <source>
        <dbReference type="Proteomes" id="UP000011666"/>
    </source>
</evidence>
<dbReference type="STRING" id="1223545.GS4_23_00060"/>
<name>M0QP41_9ACTN</name>
<dbReference type="Pfam" id="PF01569">
    <property type="entry name" value="PAP2"/>
    <property type="match status" value="1"/>
</dbReference>
<evidence type="ECO:0000256" key="1">
    <source>
        <dbReference type="SAM" id="Phobius"/>
    </source>
</evidence>
<evidence type="ECO:0000259" key="2">
    <source>
        <dbReference type="Pfam" id="PF01569"/>
    </source>
</evidence>
<dbReference type="InterPro" id="IPR036938">
    <property type="entry name" value="PAP2/HPO_sf"/>
</dbReference>
<reference evidence="3 4" key="1">
    <citation type="submission" date="2013-01" db="EMBL/GenBank/DDBJ databases">
        <title>Whole genome shotgun sequence of Gordonia soli NBRC 108243.</title>
        <authorList>
            <person name="Isaki-Nakamura S."/>
            <person name="Hosoyama A."/>
            <person name="Tsuchikane K."/>
            <person name="Ando Y."/>
            <person name="Baba S."/>
            <person name="Ohji S."/>
            <person name="Hamada M."/>
            <person name="Tamura T."/>
            <person name="Yamazoe A."/>
            <person name="Yamazaki S."/>
            <person name="Fujita N."/>
        </authorList>
    </citation>
    <scope>NUCLEOTIDE SEQUENCE [LARGE SCALE GENOMIC DNA]</scope>
    <source>
        <strain evidence="3 4">NBRC 108243</strain>
    </source>
</reference>
<dbReference type="CDD" id="cd01610">
    <property type="entry name" value="PAP2_like"/>
    <property type="match status" value="1"/>
</dbReference>
<dbReference type="SUPFAM" id="SSF48317">
    <property type="entry name" value="Acid phosphatase/Vanadium-dependent haloperoxidase"/>
    <property type="match status" value="1"/>
</dbReference>
<sequence length="279" mass="28654">MAVAATSIVLAAAVYIVAVRTSAGQLVDQRLFEIVRSLNPVSEVPYELSIDIVTSPTLWLSVAAAVTALACVGALIARGRITRGHLLATLALLAYVPIVIGVVRFLRDHVLERPQLHDWITDAGNSAPSGHAAAVAAIVVALVLASPTIIRPWVAALAGTWAVVIDFQLVASGWHRPSDVMISTLLVIGCAALLPRITARTSGATVPLAGLGAALIVIAAPIAVAIYFPAPSAIVVSGGFALVLAALTWLSLLAGGSGVLTRRPGTIPLSQPHRSPAGV</sequence>
<keyword evidence="4" id="KW-1185">Reference proteome</keyword>
<keyword evidence="1" id="KW-0812">Transmembrane</keyword>
<feature type="transmembrane region" description="Helical" evidence="1">
    <location>
        <begin position="126"/>
        <end position="146"/>
    </location>
</feature>
<feature type="transmembrane region" description="Helical" evidence="1">
    <location>
        <begin position="153"/>
        <end position="174"/>
    </location>
</feature>
<accession>M0QP41</accession>
<gene>
    <name evidence="3" type="ORF">GS4_23_00060</name>
</gene>
<feature type="transmembrane region" description="Helical" evidence="1">
    <location>
        <begin position="180"/>
        <end position="199"/>
    </location>
</feature>
<feature type="transmembrane region" description="Helical" evidence="1">
    <location>
        <begin position="84"/>
        <end position="106"/>
    </location>
</feature>
<comment type="caution">
    <text evidence="3">The sequence shown here is derived from an EMBL/GenBank/DDBJ whole genome shotgun (WGS) entry which is preliminary data.</text>
</comment>
<dbReference type="AlphaFoldDB" id="M0QP41"/>
<protein>
    <recommendedName>
        <fullName evidence="2">Phosphatidic acid phosphatase type 2/haloperoxidase domain-containing protein</fullName>
    </recommendedName>
</protein>
<feature type="transmembrane region" description="Helical" evidence="1">
    <location>
        <begin position="58"/>
        <end position="77"/>
    </location>
</feature>
<keyword evidence="1" id="KW-1133">Transmembrane helix</keyword>
<feature type="transmembrane region" description="Helical" evidence="1">
    <location>
        <begin position="234"/>
        <end position="254"/>
    </location>
</feature>
<keyword evidence="1" id="KW-0472">Membrane</keyword>
<organism evidence="3 4">
    <name type="scientific">Gordonia soli NBRC 108243</name>
    <dbReference type="NCBI Taxonomy" id="1223545"/>
    <lineage>
        <taxon>Bacteria</taxon>
        <taxon>Bacillati</taxon>
        <taxon>Actinomycetota</taxon>
        <taxon>Actinomycetes</taxon>
        <taxon>Mycobacteriales</taxon>
        <taxon>Gordoniaceae</taxon>
        <taxon>Gordonia</taxon>
    </lineage>
</organism>
<dbReference type="eggNOG" id="COG0671">
    <property type="taxonomic scope" value="Bacteria"/>
</dbReference>
<proteinExistence type="predicted"/>